<accession>A0AAU8AU40</accession>
<keyword evidence="1" id="KW-0812">Transmembrane</keyword>
<name>A0AAU8AU40_9VIRU</name>
<organism evidence="2">
    <name type="scientific">Dulem virus 31</name>
    <dbReference type="NCBI Taxonomy" id="3145749"/>
    <lineage>
        <taxon>Viruses</taxon>
        <taxon>Monodnaviria</taxon>
        <taxon>Sangervirae</taxon>
        <taxon>Phixviricota</taxon>
        <taxon>Malgrandaviricetes</taxon>
        <taxon>Petitvirales</taxon>
        <taxon>Microviridae</taxon>
        <taxon>Microvirus</taxon>
    </lineage>
</organism>
<reference evidence="2" key="1">
    <citation type="submission" date="2024-03" db="EMBL/GenBank/DDBJ databases">
        <title>Diverse circular DNA viruses in blood, oral, and fecal samples of captive lemurs.</title>
        <authorList>
            <person name="Paietta E.N."/>
            <person name="Kraberger S."/>
            <person name="Lund M.C."/>
            <person name="Custer J.M."/>
            <person name="Vargas K.M."/>
            <person name="Ehmke E.E."/>
            <person name="Yoder A.D."/>
            <person name="Varsani A."/>
        </authorList>
    </citation>
    <scope>NUCLEOTIDE SEQUENCE</scope>
    <source>
        <strain evidence="2">Duke_17_45</strain>
    </source>
</reference>
<sequence>MIFKFAASFSTFLNKSIGNLIVVVLISILFILTPPLYHIFNLMSSIFIMKYCKICQVVLL</sequence>
<protein>
    <submittedName>
        <fullName evidence="2">Uncharacterized protein</fullName>
    </submittedName>
</protein>
<evidence type="ECO:0000256" key="1">
    <source>
        <dbReference type="SAM" id="Phobius"/>
    </source>
</evidence>
<evidence type="ECO:0000313" key="2">
    <source>
        <dbReference type="EMBL" id="XCD03079.1"/>
    </source>
</evidence>
<keyword evidence="1" id="KW-1133">Transmembrane helix</keyword>
<proteinExistence type="predicted"/>
<keyword evidence="1" id="KW-0472">Membrane</keyword>
<feature type="transmembrane region" description="Helical" evidence="1">
    <location>
        <begin position="20"/>
        <end position="40"/>
    </location>
</feature>
<dbReference type="EMBL" id="PP511318">
    <property type="protein sequence ID" value="XCD03079.1"/>
    <property type="molecule type" value="Genomic_DNA"/>
</dbReference>